<keyword evidence="3" id="KW-1185">Reference proteome</keyword>
<evidence type="ECO:0008006" key="4">
    <source>
        <dbReference type="Google" id="ProtNLM"/>
    </source>
</evidence>
<keyword evidence="1" id="KW-0732">Signal</keyword>
<organism evidence="2 3">
    <name type="scientific">Limobrevibacterium gyesilva</name>
    <dbReference type="NCBI Taxonomy" id="2991712"/>
    <lineage>
        <taxon>Bacteria</taxon>
        <taxon>Pseudomonadati</taxon>
        <taxon>Pseudomonadota</taxon>
        <taxon>Alphaproteobacteria</taxon>
        <taxon>Acetobacterales</taxon>
        <taxon>Acetobacteraceae</taxon>
        <taxon>Limobrevibacterium</taxon>
    </lineage>
</organism>
<dbReference type="EMBL" id="JAPDNT010000033">
    <property type="protein sequence ID" value="MCW3477255.1"/>
    <property type="molecule type" value="Genomic_DNA"/>
</dbReference>
<dbReference type="Proteomes" id="UP001165679">
    <property type="component" value="Unassembled WGS sequence"/>
</dbReference>
<comment type="caution">
    <text evidence="2">The sequence shown here is derived from an EMBL/GenBank/DDBJ whole genome shotgun (WGS) entry which is preliminary data.</text>
</comment>
<sequence>MPRLCVPTVLMALLLACGTAAAAPPAPATPPVGQNSSFNLVNRSNAAIRELFVTAAGNANWGQNRLDGKTAGATSIAPGASFAVRRRIDTNCVFDLRVVFADGRSEEKRGVNTCAVEDVVIGGGAAAANPATGKAADDPSFKLFNRAARPITEIYAAPAGLANWGQNRLDKTPLPPDTARLIALPRDGNCIYDLRVVFADNRAMEKKRTNLCRVPELAIP</sequence>
<dbReference type="AlphaFoldDB" id="A0AA41YR00"/>
<evidence type="ECO:0000256" key="1">
    <source>
        <dbReference type="SAM" id="SignalP"/>
    </source>
</evidence>
<protein>
    <recommendedName>
        <fullName evidence="4">Secreted protein</fullName>
    </recommendedName>
</protein>
<accession>A0AA41YR00</accession>
<reference evidence="2" key="1">
    <citation type="submission" date="2022-09" db="EMBL/GenBank/DDBJ databases">
        <title>Rhodovastum sp. nov. RN2-1 isolated from soil in Seongnam, South Korea.</title>
        <authorList>
            <person name="Le N.T."/>
        </authorList>
    </citation>
    <scope>NUCLEOTIDE SEQUENCE</scope>
    <source>
        <strain evidence="2">RN2-1</strain>
    </source>
</reference>
<dbReference type="PROSITE" id="PS51257">
    <property type="entry name" value="PROKAR_LIPOPROTEIN"/>
    <property type="match status" value="1"/>
</dbReference>
<reference evidence="2" key="2">
    <citation type="submission" date="2022-10" db="EMBL/GenBank/DDBJ databases">
        <authorList>
            <person name="Trinh H.N."/>
        </authorList>
    </citation>
    <scope>NUCLEOTIDE SEQUENCE</scope>
    <source>
        <strain evidence="2">RN2-1</strain>
    </source>
</reference>
<dbReference type="RefSeq" id="WP_264716190.1">
    <property type="nucleotide sequence ID" value="NZ_JAPDNT010000033.1"/>
</dbReference>
<name>A0AA41YR00_9PROT</name>
<evidence type="ECO:0000313" key="3">
    <source>
        <dbReference type="Proteomes" id="UP001165679"/>
    </source>
</evidence>
<evidence type="ECO:0000313" key="2">
    <source>
        <dbReference type="EMBL" id="MCW3477255.1"/>
    </source>
</evidence>
<feature type="chain" id="PRO_5041364724" description="Secreted protein" evidence="1">
    <location>
        <begin position="23"/>
        <end position="220"/>
    </location>
</feature>
<gene>
    <name evidence="2" type="ORF">OL599_22035</name>
</gene>
<feature type="signal peptide" evidence="1">
    <location>
        <begin position="1"/>
        <end position="22"/>
    </location>
</feature>
<proteinExistence type="predicted"/>